<protein>
    <submittedName>
        <fullName evidence="9">Glycosyltransferase 87 family protein</fullName>
    </submittedName>
</protein>
<evidence type="ECO:0000313" key="10">
    <source>
        <dbReference type="Proteomes" id="UP001589611"/>
    </source>
</evidence>
<evidence type="ECO:0000256" key="3">
    <source>
        <dbReference type="ARBA" id="ARBA00022679"/>
    </source>
</evidence>
<feature type="transmembrane region" description="Helical" evidence="8">
    <location>
        <begin position="365"/>
        <end position="386"/>
    </location>
</feature>
<comment type="caution">
    <text evidence="9">The sequence shown here is derived from an EMBL/GenBank/DDBJ whole genome shotgun (WGS) entry which is preliminary data.</text>
</comment>
<feature type="transmembrane region" description="Helical" evidence="8">
    <location>
        <begin position="111"/>
        <end position="129"/>
    </location>
</feature>
<feature type="transmembrane region" description="Helical" evidence="8">
    <location>
        <begin position="5"/>
        <end position="25"/>
    </location>
</feature>
<evidence type="ECO:0000256" key="7">
    <source>
        <dbReference type="ARBA" id="ARBA00024033"/>
    </source>
</evidence>
<keyword evidence="4 8" id="KW-0812">Transmembrane</keyword>
<evidence type="ECO:0000256" key="5">
    <source>
        <dbReference type="ARBA" id="ARBA00022989"/>
    </source>
</evidence>
<keyword evidence="5 8" id="KW-1133">Transmembrane helix</keyword>
<evidence type="ECO:0000256" key="1">
    <source>
        <dbReference type="ARBA" id="ARBA00004651"/>
    </source>
</evidence>
<keyword evidence="2" id="KW-1003">Cell membrane</keyword>
<dbReference type="Proteomes" id="UP001589611">
    <property type="component" value="Unassembled WGS sequence"/>
</dbReference>
<accession>A0ABV5SZV2</accession>
<feature type="transmembrane region" description="Helical" evidence="8">
    <location>
        <begin position="180"/>
        <end position="200"/>
    </location>
</feature>
<feature type="transmembrane region" description="Helical" evidence="8">
    <location>
        <begin position="81"/>
        <end position="99"/>
    </location>
</feature>
<reference evidence="9 10" key="1">
    <citation type="submission" date="2024-09" db="EMBL/GenBank/DDBJ databases">
        <authorList>
            <person name="Sun Q."/>
            <person name="Mori K."/>
        </authorList>
    </citation>
    <scope>NUCLEOTIDE SEQUENCE [LARGE SCALE GENOMIC DNA]</scope>
    <source>
        <strain evidence="9 10">JCM 1342</strain>
    </source>
</reference>
<gene>
    <name evidence="9" type="ORF">ACFFPJ_08725</name>
</gene>
<comment type="subcellular location">
    <subcellularLocation>
        <location evidence="1">Cell membrane</location>
        <topology evidence="1">Multi-pass membrane protein</topology>
    </subcellularLocation>
</comment>
<proteinExistence type="inferred from homology"/>
<feature type="transmembrane region" description="Helical" evidence="8">
    <location>
        <begin position="288"/>
        <end position="307"/>
    </location>
</feature>
<evidence type="ECO:0000256" key="2">
    <source>
        <dbReference type="ARBA" id="ARBA00022475"/>
    </source>
</evidence>
<feature type="transmembrane region" description="Helical" evidence="8">
    <location>
        <begin position="338"/>
        <end position="359"/>
    </location>
</feature>
<dbReference type="Pfam" id="PF09594">
    <property type="entry name" value="GT87"/>
    <property type="match status" value="1"/>
</dbReference>
<keyword evidence="10" id="KW-1185">Reference proteome</keyword>
<comment type="similarity">
    <text evidence="7">Belongs to the glycosyltransferase 87 family.</text>
</comment>
<feature type="transmembrane region" description="Helical" evidence="8">
    <location>
        <begin position="149"/>
        <end position="173"/>
    </location>
</feature>
<dbReference type="InterPro" id="IPR018584">
    <property type="entry name" value="GT87"/>
</dbReference>
<feature type="transmembrane region" description="Helical" evidence="8">
    <location>
        <begin position="259"/>
        <end position="281"/>
    </location>
</feature>
<keyword evidence="6 8" id="KW-0472">Membrane</keyword>
<dbReference type="EMBL" id="JBHMBE010000003">
    <property type="protein sequence ID" value="MFB9645881.1"/>
    <property type="molecule type" value="Genomic_DNA"/>
</dbReference>
<evidence type="ECO:0000256" key="6">
    <source>
        <dbReference type="ARBA" id="ARBA00023136"/>
    </source>
</evidence>
<evidence type="ECO:0000256" key="8">
    <source>
        <dbReference type="SAM" id="Phobius"/>
    </source>
</evidence>
<feature type="transmembrane region" description="Helical" evidence="8">
    <location>
        <begin position="313"/>
        <end position="329"/>
    </location>
</feature>
<keyword evidence="3" id="KW-0808">Transferase</keyword>
<organism evidence="9 10">
    <name type="scientific">Microbacterium terregens</name>
    <dbReference type="NCBI Taxonomy" id="69363"/>
    <lineage>
        <taxon>Bacteria</taxon>
        <taxon>Bacillati</taxon>
        <taxon>Actinomycetota</taxon>
        <taxon>Actinomycetes</taxon>
        <taxon>Micrococcales</taxon>
        <taxon>Microbacteriaceae</taxon>
        <taxon>Microbacterium</taxon>
    </lineage>
</organism>
<dbReference type="RefSeq" id="WP_344712438.1">
    <property type="nucleotide sequence ID" value="NZ_BAAAWH010000001.1"/>
</dbReference>
<sequence length="406" mass="43429">MSRRAVLWIGFAIVHLVVGVLGFVLPGEAMGDVTNVYGPWSTAAMEGRGIVGISQAWVYPQLALVPMILAQGFTWIAGYEVAWAILVTLCDALAFALLVGKARSRGRIAGAWFWLAFIVLLGPVGLYRLDGVTVALSVAACLWLVGRPWLASILLAVATWIKVWPAALLAAAVIAIRRRVALVAGALIVSAATLTAVIAAGGGRHVLGFVTGQTDRGLQLEAPVSAYYLWRAVLGIPGSFIYYDRDLLTFQVAGPQIDAVITVMTPLLVLAVLGVAVLGAYKAWRGAVFLRLFPPLALSLVLAFVVFNKVGSPQYIAWIVAPLVLGLVVDRRRWWRPAWLGLGIAFLTQLVYPTMYGALLNAGAIPTAVLTLRNALLVVLLAWAIVRLARVPRRVPALLPAAIPLA</sequence>
<evidence type="ECO:0000256" key="4">
    <source>
        <dbReference type="ARBA" id="ARBA00022692"/>
    </source>
</evidence>
<name>A0ABV5SZV2_9MICO</name>
<evidence type="ECO:0000313" key="9">
    <source>
        <dbReference type="EMBL" id="MFB9645881.1"/>
    </source>
</evidence>